<evidence type="ECO:0000256" key="2">
    <source>
        <dbReference type="SAM" id="Phobius"/>
    </source>
</evidence>
<proteinExistence type="predicted"/>
<dbReference type="EMBL" id="JAHRIM010030501">
    <property type="protein sequence ID" value="MEQ2264634.1"/>
    <property type="molecule type" value="Genomic_DNA"/>
</dbReference>
<dbReference type="Proteomes" id="UP001444071">
    <property type="component" value="Unassembled WGS sequence"/>
</dbReference>
<feature type="compositionally biased region" description="Basic residues" evidence="1">
    <location>
        <begin position="1"/>
        <end position="10"/>
    </location>
</feature>
<gene>
    <name evidence="3" type="ORF">XENORESO_014813</name>
</gene>
<organism evidence="3 4">
    <name type="scientific">Xenotaenia resolanae</name>
    <dbReference type="NCBI Taxonomy" id="208358"/>
    <lineage>
        <taxon>Eukaryota</taxon>
        <taxon>Metazoa</taxon>
        <taxon>Chordata</taxon>
        <taxon>Craniata</taxon>
        <taxon>Vertebrata</taxon>
        <taxon>Euteleostomi</taxon>
        <taxon>Actinopterygii</taxon>
        <taxon>Neopterygii</taxon>
        <taxon>Teleostei</taxon>
        <taxon>Neoteleostei</taxon>
        <taxon>Acanthomorphata</taxon>
        <taxon>Ovalentaria</taxon>
        <taxon>Atherinomorphae</taxon>
        <taxon>Cyprinodontiformes</taxon>
        <taxon>Goodeidae</taxon>
        <taxon>Xenotaenia</taxon>
    </lineage>
</organism>
<feature type="region of interest" description="Disordered" evidence="1">
    <location>
        <begin position="1"/>
        <end position="28"/>
    </location>
</feature>
<protein>
    <submittedName>
        <fullName evidence="3">Uncharacterized protein</fullName>
    </submittedName>
</protein>
<keyword evidence="2" id="KW-1133">Transmembrane helix</keyword>
<evidence type="ECO:0000313" key="4">
    <source>
        <dbReference type="Proteomes" id="UP001444071"/>
    </source>
</evidence>
<keyword evidence="2" id="KW-0812">Transmembrane</keyword>
<keyword evidence="2" id="KW-0472">Membrane</keyword>
<accession>A0ABV0W5B2</accession>
<reference evidence="3 4" key="1">
    <citation type="submission" date="2021-06" db="EMBL/GenBank/DDBJ databases">
        <authorList>
            <person name="Palmer J.M."/>
        </authorList>
    </citation>
    <scope>NUCLEOTIDE SEQUENCE [LARGE SCALE GENOMIC DNA]</scope>
    <source>
        <strain evidence="3 4">XR_2019</strain>
        <tissue evidence="3">Muscle</tissue>
    </source>
</reference>
<name>A0ABV0W5B2_9TELE</name>
<evidence type="ECO:0000313" key="3">
    <source>
        <dbReference type="EMBL" id="MEQ2264634.1"/>
    </source>
</evidence>
<comment type="caution">
    <text evidence="3">The sequence shown here is derived from an EMBL/GenBank/DDBJ whole genome shotgun (WGS) entry which is preliminary data.</text>
</comment>
<sequence>MTKTKWRKKVEKTEPNRGTEPAGEGEERSVERYFRFRYHSANKQVFPADQCVVPSAFSTSLECEQLWYLLQSEAREEIAAHQRFIVYNLVNFLLIVIYYCFYYLFILTNITLLEVDL</sequence>
<feature type="transmembrane region" description="Helical" evidence="2">
    <location>
        <begin position="84"/>
        <end position="105"/>
    </location>
</feature>
<evidence type="ECO:0000256" key="1">
    <source>
        <dbReference type="SAM" id="MobiDB-lite"/>
    </source>
</evidence>
<keyword evidence="4" id="KW-1185">Reference proteome</keyword>